<organism evidence="4 5">
    <name type="scientific">Vitis vinifera</name>
    <name type="common">Grape</name>
    <dbReference type="NCBI Taxonomy" id="29760"/>
    <lineage>
        <taxon>Eukaryota</taxon>
        <taxon>Viridiplantae</taxon>
        <taxon>Streptophyta</taxon>
        <taxon>Embryophyta</taxon>
        <taxon>Tracheophyta</taxon>
        <taxon>Spermatophyta</taxon>
        <taxon>Magnoliopsida</taxon>
        <taxon>eudicotyledons</taxon>
        <taxon>Gunneridae</taxon>
        <taxon>Pentapetalae</taxon>
        <taxon>rosids</taxon>
        <taxon>Vitales</taxon>
        <taxon>Vitaceae</taxon>
        <taxon>Viteae</taxon>
        <taxon>Vitis</taxon>
    </lineage>
</organism>
<dbReference type="InterPro" id="IPR001584">
    <property type="entry name" value="Integrase_cat-core"/>
</dbReference>
<evidence type="ECO:0000256" key="2">
    <source>
        <dbReference type="SAM" id="MobiDB-lite"/>
    </source>
</evidence>
<keyword evidence="1" id="KW-0378">Hydrolase</keyword>
<dbReference type="Pfam" id="PF07727">
    <property type="entry name" value="RVT_2"/>
    <property type="match status" value="3"/>
</dbReference>
<proteinExistence type="predicted"/>
<feature type="domain" description="Integrase catalytic" evidence="3">
    <location>
        <begin position="798"/>
        <end position="964"/>
    </location>
</feature>
<dbReference type="InterPro" id="IPR012337">
    <property type="entry name" value="RNaseH-like_sf"/>
</dbReference>
<comment type="caution">
    <text evidence="4">The sequence shown here is derived from an EMBL/GenBank/DDBJ whole genome shotgun (WGS) entry which is preliminary data.</text>
</comment>
<feature type="compositionally biased region" description="Basic and acidic residues" evidence="2">
    <location>
        <begin position="1077"/>
        <end position="1089"/>
    </location>
</feature>
<dbReference type="Pfam" id="PF13976">
    <property type="entry name" value="gag_pre-integrs"/>
    <property type="match status" value="1"/>
</dbReference>
<dbReference type="InterPro" id="IPR025724">
    <property type="entry name" value="GAG-pre-integrase_dom"/>
</dbReference>
<dbReference type="InterPro" id="IPR057670">
    <property type="entry name" value="SH3_retrovirus"/>
</dbReference>
<accession>A0A438K9H4</accession>
<dbReference type="InterPro" id="IPR036397">
    <property type="entry name" value="RNaseH_sf"/>
</dbReference>
<dbReference type="Gene3D" id="3.30.420.10">
    <property type="entry name" value="Ribonuclease H-like superfamily/Ribonuclease H"/>
    <property type="match status" value="1"/>
</dbReference>
<keyword evidence="1" id="KW-0645">Protease</keyword>
<dbReference type="Pfam" id="PF22936">
    <property type="entry name" value="Pol_BBD"/>
    <property type="match status" value="1"/>
</dbReference>
<dbReference type="PROSITE" id="PS50994">
    <property type="entry name" value="INTEGRASE"/>
    <property type="match status" value="1"/>
</dbReference>
<dbReference type="Pfam" id="PF25597">
    <property type="entry name" value="SH3_retrovirus"/>
    <property type="match status" value="1"/>
</dbReference>
<sequence length="1653" mass="187227">MYSIKLQRSLYGLKQSGRMWYNRLSKYLLKEGYVINPICPCIFIKKSEIGFAIIAVYVDDFNLVGTPEKLTRTTNYLKKEFEMKDLGKTKFCLGPQIEHFPNGVLVYQSTYIKKVLKRFYMDKAHPLSSPVVVRSLDVKKDPFRHCEKDEKLLGPEVPYLSAIGALMYLANCTCTYIAFSVNLLARYSSAPTRRHWNGVKHILCYLRGTTDVSLFYSRELKQQLLGYADVGYLSDPHKGRSQTGYVFNYNEPQLAASQSDSLFSEITAKMTEALTKVQPPTLTTEPSTALIGIKLDGTNYALWSQVVEMYISGKDKLGYINGDIPQPPSTDPTFRKWRTDNAIVKGWLINSMDPFLIGNFIRFPTAKLVWDSIATTYFDGSDTSQVYDLRRRVTQLKQAGGSLEKCYNDLQGLWREIDFRRPNPMECAVDIHNYNLLLQEDRVYVFLDGLDDRLDKIRGDVLQLRPFPTVEQAYAHVRREALRQSVMITGNADAVSGAVLATKGLKLGSSIQPPTVHNGMPKSRTSSEGLKCSHCGNSKHTCDTCFKLHGYSDWWNDLRAKKGRDAGTKDEDSATAVVATAEPQLSFIPQMTMPNSGNCGYACYTSTNDGYRGAWLLDSGATDHMTFTAMDFTMTSLPRRTNTANANGVISPVTGAGTVTLSPKLQLHNTLFVPSLSHKLLSVSQVTSDLNCIVLIYPTLCLLQDILTKEIIGRGTKRGGLYYMEDLSVGRAHHTQHTLDVKENELWLWHRRLGHPSFTYMKHLFPDLFSQLKNFDFQCETCILAKSYRASFPLHLNKKDTPFALIHSDVWGLSPITTVNGFKWFVLFVDDCTRMTWLYLLKHKDEVLGVFKSFHAMVQTQFSAKVQVLRSDNGGEYVNHQFREYFQQHGIIHETSCPQTPQQNGIVERKNRHVLETARALLVGAHAPTRFWADAVTTAVHLLNRMLSKVLDFQTPLQALSGYTAVPAILMLPPHVFGCVAYVHLHKNQQTKLDPCARCCLFLGYAFHQKGYRCYDLTSGRMYITMDVTFMETETFFPPNSPLQGETRQEEQNWTELNWPSVSEIHVEPRQPEHVSLATEHHEDDHEAHVTSPSTIPENPTPENDPEVSSFNTNILAPPIGYVLPNRHNRGKTPSRYSPDIEGRRSRYPIANYVPTKKLNEPLKTFVHNISGCHVPTRVEEALGDPKWTQAIKDEMETLMKNKTWNLVPLSEGKKTVGCKWVFSIKHKADGSIERYKARLVAKGYTQTYGIDYQDTFSPVAKLNTVRVLISLAANLNWPLHQFDVKNAFLHGGLEEEVYMDIPPGYSVTTGTNESNADHTLFLKKQQGKVTALIVYVDDMVITGDDIEEISRLQGQLASEFEMKNLGGLKYFLGIKVARSTQGIFLSQRKYVLDLLSEVGLLECKPVDTPIVQNHKLGIYPNQKPIDKGRYQRLVSKLIYLSHTRPDIAYAVSVVSQFMHCPSEEHMEAVIRILRYLKSSPGKGLMFSKNDHVRVDGYTDADWAGNISDRKSTSGYFTFVGGNLVTWRSKKQKVVALSSAEAEFRGMAKGLCELLWLKRLLTEIGFAPKSEMNLFCDNKATIDISHNPVQHDRTKHVEVDRHFIKYNLETNTIRFPFVKSKDQLADILTKVVSSKDFHNSLIKLRMKDSYAST</sequence>
<dbReference type="EMBL" id="QGNW01000012">
    <property type="protein sequence ID" value="RVX17869.1"/>
    <property type="molecule type" value="Genomic_DNA"/>
</dbReference>
<dbReference type="SUPFAM" id="SSF53098">
    <property type="entry name" value="Ribonuclease H-like"/>
    <property type="match status" value="1"/>
</dbReference>
<evidence type="ECO:0000313" key="4">
    <source>
        <dbReference type="EMBL" id="RVX17869.1"/>
    </source>
</evidence>
<keyword evidence="1" id="KW-0064">Aspartyl protease</keyword>
<feature type="compositionally biased region" description="Polar residues" evidence="2">
    <location>
        <begin position="1091"/>
        <end position="1108"/>
    </location>
</feature>
<gene>
    <name evidence="4" type="primary">POLX_3820</name>
    <name evidence="4" type="ORF">CK203_004340</name>
</gene>
<dbReference type="PANTHER" id="PTHR11439:SF467">
    <property type="entry name" value="INTEGRASE CATALYTIC DOMAIN-CONTAINING PROTEIN"/>
    <property type="match status" value="1"/>
</dbReference>
<name>A0A438K9H4_VITVI</name>
<dbReference type="SUPFAM" id="SSF56672">
    <property type="entry name" value="DNA/RNA polymerases"/>
    <property type="match status" value="1"/>
</dbReference>
<dbReference type="InterPro" id="IPR029472">
    <property type="entry name" value="Copia-like_N"/>
</dbReference>
<dbReference type="PANTHER" id="PTHR11439">
    <property type="entry name" value="GAG-POL-RELATED RETROTRANSPOSON"/>
    <property type="match status" value="1"/>
</dbReference>
<dbReference type="GO" id="GO:0004190">
    <property type="term" value="F:aspartic-type endopeptidase activity"/>
    <property type="evidence" value="ECO:0007669"/>
    <property type="project" value="UniProtKB-KW"/>
</dbReference>
<evidence type="ECO:0000313" key="5">
    <source>
        <dbReference type="Proteomes" id="UP000288805"/>
    </source>
</evidence>
<feature type="region of interest" description="Disordered" evidence="2">
    <location>
        <begin position="1077"/>
        <end position="1108"/>
    </location>
</feature>
<dbReference type="InterPro" id="IPR054722">
    <property type="entry name" value="PolX-like_BBD"/>
</dbReference>
<dbReference type="InterPro" id="IPR013103">
    <property type="entry name" value="RVT_2"/>
</dbReference>
<evidence type="ECO:0000259" key="3">
    <source>
        <dbReference type="PROSITE" id="PS50994"/>
    </source>
</evidence>
<protein>
    <submittedName>
        <fullName evidence="4">Retrovirus-related Pol polyprotein from transposon TNT 1-94</fullName>
    </submittedName>
</protein>
<feature type="region of interest" description="Disordered" evidence="2">
    <location>
        <begin position="1122"/>
        <end position="1142"/>
    </location>
</feature>
<evidence type="ECO:0000256" key="1">
    <source>
        <dbReference type="ARBA" id="ARBA00022750"/>
    </source>
</evidence>
<dbReference type="InterPro" id="IPR043502">
    <property type="entry name" value="DNA/RNA_pol_sf"/>
</dbReference>
<dbReference type="Proteomes" id="UP000288805">
    <property type="component" value="Unassembled WGS sequence"/>
</dbReference>
<dbReference type="Pfam" id="PF00665">
    <property type="entry name" value="rve"/>
    <property type="match status" value="1"/>
</dbReference>
<dbReference type="CDD" id="cd09272">
    <property type="entry name" value="RNase_HI_RT_Ty1"/>
    <property type="match status" value="1"/>
</dbReference>
<dbReference type="Pfam" id="PF14244">
    <property type="entry name" value="Retrotran_gag_3"/>
    <property type="match status" value="1"/>
</dbReference>
<dbReference type="GO" id="GO:0015074">
    <property type="term" value="P:DNA integration"/>
    <property type="evidence" value="ECO:0007669"/>
    <property type="project" value="InterPro"/>
</dbReference>
<dbReference type="GO" id="GO:0003676">
    <property type="term" value="F:nucleic acid binding"/>
    <property type="evidence" value="ECO:0007669"/>
    <property type="project" value="InterPro"/>
</dbReference>
<reference evidence="4 5" key="1">
    <citation type="journal article" date="2018" name="PLoS Genet.">
        <title>Population sequencing reveals clonal diversity and ancestral inbreeding in the grapevine cultivar Chardonnay.</title>
        <authorList>
            <person name="Roach M.J."/>
            <person name="Johnson D.L."/>
            <person name="Bohlmann J."/>
            <person name="van Vuuren H.J."/>
            <person name="Jones S.J."/>
            <person name="Pretorius I.S."/>
            <person name="Schmidt S.A."/>
            <person name="Borneman A.R."/>
        </authorList>
    </citation>
    <scope>NUCLEOTIDE SEQUENCE [LARGE SCALE GENOMIC DNA]</scope>
    <source>
        <strain evidence="5">cv. Chardonnay</strain>
        <tissue evidence="4">Leaf</tissue>
    </source>
</reference>